<evidence type="ECO:0000256" key="10">
    <source>
        <dbReference type="ARBA" id="ARBA00048738"/>
    </source>
</evidence>
<evidence type="ECO:0000256" key="6">
    <source>
        <dbReference type="ARBA" id="ARBA00023239"/>
    </source>
</evidence>
<dbReference type="GO" id="GO:0106359">
    <property type="term" value="F:2-hydroxyacyl-CoA lyase activity"/>
    <property type="evidence" value="ECO:0007669"/>
    <property type="project" value="UniProtKB-EC"/>
</dbReference>
<keyword evidence="6" id="KW-0456">Lyase</keyword>
<feature type="domain" description="Thiamine pyrophosphate enzyme central" evidence="12">
    <location>
        <begin position="197"/>
        <end position="325"/>
    </location>
</feature>
<keyword evidence="5 11" id="KW-0786">Thiamine pyrophosphate</keyword>
<reference evidence="15" key="1">
    <citation type="submission" date="2023-10" db="EMBL/GenBank/DDBJ databases">
        <title>Genome assembly of Pristionchus species.</title>
        <authorList>
            <person name="Yoshida K."/>
            <person name="Sommer R.J."/>
        </authorList>
    </citation>
    <scope>NUCLEOTIDE SEQUENCE</scope>
    <source>
        <strain evidence="15">RS5133</strain>
    </source>
</reference>
<gene>
    <name evidence="15" type="ORF">PFISCL1PPCAC_6095</name>
</gene>
<evidence type="ECO:0000256" key="5">
    <source>
        <dbReference type="ARBA" id="ARBA00023052"/>
    </source>
</evidence>
<dbReference type="Gene3D" id="3.40.50.970">
    <property type="match status" value="2"/>
</dbReference>
<dbReference type="GO" id="GO:0005777">
    <property type="term" value="C:peroxisome"/>
    <property type="evidence" value="ECO:0007669"/>
    <property type="project" value="TreeGrafter"/>
</dbReference>
<dbReference type="Pfam" id="PF02775">
    <property type="entry name" value="TPP_enzyme_C"/>
    <property type="match status" value="1"/>
</dbReference>
<organism evidence="15 16">
    <name type="scientific">Pristionchus fissidentatus</name>
    <dbReference type="NCBI Taxonomy" id="1538716"/>
    <lineage>
        <taxon>Eukaryota</taxon>
        <taxon>Metazoa</taxon>
        <taxon>Ecdysozoa</taxon>
        <taxon>Nematoda</taxon>
        <taxon>Chromadorea</taxon>
        <taxon>Rhabditida</taxon>
        <taxon>Rhabditina</taxon>
        <taxon>Diplogasteromorpha</taxon>
        <taxon>Diplogasteroidea</taxon>
        <taxon>Neodiplogasteridae</taxon>
        <taxon>Pristionchus</taxon>
    </lineage>
</organism>
<comment type="catalytic activity">
    <reaction evidence="10">
        <text>2-hydroxyoctadecanoyl-CoA = heptadecanal + formyl-CoA</text>
        <dbReference type="Rhea" id="RHEA:55196"/>
        <dbReference type="ChEBI" id="CHEBI:57376"/>
        <dbReference type="ChEBI" id="CHEBI:74116"/>
        <dbReference type="ChEBI" id="CHEBI:138631"/>
    </reaction>
    <physiologicalReaction direction="left-to-right" evidence="10">
        <dbReference type="Rhea" id="RHEA:55197"/>
    </physiologicalReaction>
</comment>
<feature type="domain" description="Thiamine pyrophosphate enzyme N-terminal TPP-binding" evidence="14">
    <location>
        <begin position="7"/>
        <end position="121"/>
    </location>
</feature>
<evidence type="ECO:0000256" key="4">
    <source>
        <dbReference type="ARBA" id="ARBA00022842"/>
    </source>
</evidence>
<dbReference type="InterPro" id="IPR045025">
    <property type="entry name" value="HACL1-like"/>
</dbReference>
<dbReference type="InterPro" id="IPR029035">
    <property type="entry name" value="DHS-like_NAD/FAD-binding_dom"/>
</dbReference>
<evidence type="ECO:0000313" key="15">
    <source>
        <dbReference type="EMBL" id="GMT14798.1"/>
    </source>
</evidence>
<feature type="domain" description="Thiamine pyrophosphate enzyme TPP-binding" evidence="13">
    <location>
        <begin position="397"/>
        <end position="549"/>
    </location>
</feature>
<dbReference type="SUPFAM" id="SSF52518">
    <property type="entry name" value="Thiamin diphosphate-binding fold (THDP-binding)"/>
    <property type="match status" value="2"/>
</dbReference>
<proteinExistence type="inferred from homology"/>
<evidence type="ECO:0000256" key="8">
    <source>
        <dbReference type="ARBA" id="ARBA00044454"/>
    </source>
</evidence>
<dbReference type="EMBL" id="BTSY01000002">
    <property type="protein sequence ID" value="GMT14798.1"/>
    <property type="molecule type" value="Genomic_DNA"/>
</dbReference>
<comment type="similarity">
    <text evidence="2 11">Belongs to the TPP enzyme family.</text>
</comment>
<evidence type="ECO:0000259" key="12">
    <source>
        <dbReference type="Pfam" id="PF00205"/>
    </source>
</evidence>
<evidence type="ECO:0000256" key="1">
    <source>
        <dbReference type="ARBA" id="ARBA00001964"/>
    </source>
</evidence>
<dbReference type="CDD" id="cd02004">
    <property type="entry name" value="TPP_BZL_OCoD_HPCL"/>
    <property type="match status" value="1"/>
</dbReference>
<evidence type="ECO:0000256" key="11">
    <source>
        <dbReference type="RuleBase" id="RU362132"/>
    </source>
</evidence>
<evidence type="ECO:0000256" key="7">
    <source>
        <dbReference type="ARBA" id="ARBA00044451"/>
    </source>
</evidence>
<dbReference type="GO" id="GO:0030976">
    <property type="term" value="F:thiamine pyrophosphate binding"/>
    <property type="evidence" value="ECO:0007669"/>
    <property type="project" value="InterPro"/>
</dbReference>
<dbReference type="FunFam" id="3.40.50.1220:FF:000006">
    <property type="entry name" value="2-hydroxyacyl-CoA lyase 1"/>
    <property type="match status" value="1"/>
</dbReference>
<comment type="catalytic activity">
    <reaction evidence="7">
        <text>a 2-hydroxy-3-methyl fatty acyl-CoA = a 2-methyl-branched fatty aldehyde + formyl-CoA</text>
        <dbReference type="Rhea" id="RHEA:25375"/>
        <dbReference type="ChEBI" id="CHEBI:49188"/>
        <dbReference type="ChEBI" id="CHEBI:57376"/>
        <dbReference type="ChEBI" id="CHEBI:58783"/>
        <dbReference type="EC" id="4.1.2.63"/>
    </reaction>
    <physiologicalReaction direction="left-to-right" evidence="7">
        <dbReference type="Rhea" id="RHEA:25376"/>
    </physiologicalReaction>
</comment>
<dbReference type="CDD" id="cd07035">
    <property type="entry name" value="TPP_PYR_POX_like"/>
    <property type="match status" value="1"/>
</dbReference>
<comment type="cofactor">
    <cofactor evidence="1">
        <name>thiamine diphosphate</name>
        <dbReference type="ChEBI" id="CHEBI:58937"/>
    </cofactor>
</comment>
<dbReference type="InterPro" id="IPR012000">
    <property type="entry name" value="Thiamin_PyroP_enz_cen_dom"/>
</dbReference>
<evidence type="ECO:0000313" key="16">
    <source>
        <dbReference type="Proteomes" id="UP001432322"/>
    </source>
</evidence>
<evidence type="ECO:0000259" key="13">
    <source>
        <dbReference type="Pfam" id="PF02775"/>
    </source>
</evidence>
<dbReference type="Pfam" id="PF02776">
    <property type="entry name" value="TPP_enzyme_N"/>
    <property type="match status" value="1"/>
</dbReference>
<dbReference type="GO" id="GO:0001561">
    <property type="term" value="P:fatty acid alpha-oxidation"/>
    <property type="evidence" value="ECO:0007669"/>
    <property type="project" value="TreeGrafter"/>
</dbReference>
<dbReference type="FunFam" id="3.40.50.970:FF:000050">
    <property type="entry name" value="2-hydroxyacyl-CoA lyase"/>
    <property type="match status" value="1"/>
</dbReference>
<comment type="catalytic activity">
    <reaction evidence="8">
        <text>an (R)-2-hydroxy-long-chain-fatty acyl-CoA = a long-chain fatty aldehyde + formyl-CoA</text>
        <dbReference type="Rhea" id="RHEA:67444"/>
        <dbReference type="ChEBI" id="CHEBI:17176"/>
        <dbReference type="ChEBI" id="CHEBI:57376"/>
        <dbReference type="ChEBI" id="CHEBI:170012"/>
        <dbReference type="EC" id="4.1.2.63"/>
    </reaction>
    <physiologicalReaction direction="left-to-right" evidence="8">
        <dbReference type="Rhea" id="RHEA:67445"/>
    </physiologicalReaction>
</comment>
<evidence type="ECO:0000256" key="9">
    <source>
        <dbReference type="ARBA" id="ARBA00044518"/>
    </source>
</evidence>
<keyword evidence="16" id="KW-1185">Reference proteome</keyword>
<name>A0AAV5V960_9BILA</name>
<evidence type="ECO:0000256" key="3">
    <source>
        <dbReference type="ARBA" id="ARBA00022723"/>
    </source>
</evidence>
<dbReference type="SUPFAM" id="SSF52467">
    <property type="entry name" value="DHS-like NAD/FAD-binding domain"/>
    <property type="match status" value="1"/>
</dbReference>
<evidence type="ECO:0000256" key="2">
    <source>
        <dbReference type="ARBA" id="ARBA00007812"/>
    </source>
</evidence>
<dbReference type="InterPro" id="IPR011766">
    <property type="entry name" value="TPP_enzyme_TPP-bd"/>
</dbReference>
<dbReference type="InterPro" id="IPR029061">
    <property type="entry name" value="THDP-binding"/>
</dbReference>
<keyword evidence="3" id="KW-0479">Metal-binding</keyword>
<evidence type="ECO:0000259" key="14">
    <source>
        <dbReference type="Pfam" id="PF02776"/>
    </source>
</evidence>
<feature type="non-terminal residue" evidence="15">
    <location>
        <position position="1"/>
    </location>
</feature>
<dbReference type="EC" id="4.1.2.63" evidence="9"/>
<dbReference type="GO" id="GO:0000287">
    <property type="term" value="F:magnesium ion binding"/>
    <property type="evidence" value="ECO:0007669"/>
    <property type="project" value="InterPro"/>
</dbReference>
<protein>
    <recommendedName>
        <fullName evidence="9">2-hydroxyacyl-CoA lyase</fullName>
        <ecNumber evidence="9">4.1.2.63</ecNumber>
    </recommendedName>
</protein>
<dbReference type="InterPro" id="IPR012001">
    <property type="entry name" value="Thiamin_PyroP_enz_TPP-bd_dom"/>
</dbReference>
<dbReference type="PANTHER" id="PTHR43710:SF2">
    <property type="entry name" value="2-HYDROXYACYL-COA LYASE 1"/>
    <property type="match status" value="1"/>
</dbReference>
<keyword evidence="4" id="KW-0460">Magnesium</keyword>
<dbReference type="PANTHER" id="PTHR43710">
    <property type="entry name" value="2-HYDROXYACYL-COA LYASE"/>
    <property type="match status" value="1"/>
</dbReference>
<dbReference type="AlphaFoldDB" id="A0AAV5V960"/>
<dbReference type="Proteomes" id="UP001432322">
    <property type="component" value="Unassembled WGS sequence"/>
</dbReference>
<accession>A0AAV5V960</accession>
<sequence length="570" mass="62595">SIPLVIMDGANIICKTLKEQGVEYVFGVVGFPIIEVGVAAQAQGLKFVACRNEQSACYAAQAMGYLTRKPVVCLVVSGPGVLHAIGGLANATVNCWPVICIGGSTDIDQDGRGGFQEWPQVESARLSCKYAARINSIHSIPYMVQKAIRSSLYGRPGAVYLDLPGNIVLETIEESSIPVVEKIPLWAPVSVPPLPFINDALSLLKEAKRPLVIIGKGAAWSERGSVMSQQFLTRTQLPWLPSPGGKGIVSDTHPNNVNAARSFALRNADLVFLVGARLNWILHFGLAPRFNKDCKIIQIDLAAEEFHQNIKTNVGLLGDIGETLALMTRECGDWKWNKNGDWMNSLVENREKNKRAVEDMVNDNALPLGYYAAYQPITVWTEDKDVIVINEGANTMDIGRTMLKSFLPRRRLDAGTFGTMGVGQGYALAAALYCRDYSPKTRVLVVQGDSAFGFSGMEIETIARYRLPVTTVIFNNNGIYRGLRPEDQNSIEGDLTQLLPVLSLSPECRYDKMCESLGGKGWVVSTKEEIAKALEEAEKELTRPTLINILIATDAERKPQADHWLTRSKQ</sequence>
<dbReference type="Pfam" id="PF00205">
    <property type="entry name" value="TPP_enzyme_M"/>
    <property type="match status" value="1"/>
</dbReference>
<dbReference type="Gene3D" id="3.40.50.1220">
    <property type="entry name" value="TPP-binding domain"/>
    <property type="match status" value="1"/>
</dbReference>
<comment type="caution">
    <text evidence="15">The sequence shown here is derived from an EMBL/GenBank/DDBJ whole genome shotgun (WGS) entry which is preliminary data.</text>
</comment>